<dbReference type="Gene3D" id="3.40.50.300">
    <property type="entry name" value="P-loop containing nucleotide triphosphate hydrolases"/>
    <property type="match status" value="1"/>
</dbReference>
<dbReference type="SUPFAM" id="SSF52540">
    <property type="entry name" value="P-loop containing nucleoside triphosphate hydrolases"/>
    <property type="match status" value="1"/>
</dbReference>
<gene>
    <name evidence="3" type="ORF">Dcae01_03244</name>
</gene>
<evidence type="ECO:0000256" key="1">
    <source>
        <dbReference type="ARBA" id="ARBA00023125"/>
    </source>
</evidence>
<comment type="caution">
    <text evidence="3">The sequence shown here is derived from an EMBL/GenBank/DDBJ whole genome shotgun (WGS) entry which is preliminary data.</text>
</comment>
<reference evidence="3 4" key="1">
    <citation type="submission" date="2024-02" db="EMBL/GenBank/DDBJ databases">
        <title>Deinococcus caeni NBRC 101312.</title>
        <authorList>
            <person name="Ichikawa N."/>
            <person name="Katano-Makiyama Y."/>
            <person name="Hidaka K."/>
        </authorList>
    </citation>
    <scope>NUCLEOTIDE SEQUENCE [LARGE SCALE GENOMIC DNA]</scope>
    <source>
        <strain evidence="3 4">NBRC 101312</strain>
    </source>
</reference>
<dbReference type="Proteomes" id="UP001423409">
    <property type="component" value="Unassembled WGS sequence"/>
</dbReference>
<evidence type="ECO:0000313" key="3">
    <source>
        <dbReference type="EMBL" id="GAA5441704.1"/>
    </source>
</evidence>
<evidence type="ECO:0000259" key="2">
    <source>
        <dbReference type="SMART" id="SM00382"/>
    </source>
</evidence>
<sequence>MTTDPVPPLAPSQAPKRFTAKELFAMQIPPQNYLVPNLIPYGLITLVGKSKIGKSWLCLQLALAVASEQHFLGEQVAQGDVLYLALEDVAVRLQERLEALGGLPGDWADHLTFWLHQSLNLDDLLADIKKWLQEAPNPRLVCIDVLGRILPHNTGRDEYQFYTHVFSKIQALSQEFGVAIVLVHHAKKGLSQSSDPFDQILGSTAIMSNSDATLLLERGRLDQQGLLHVTGRDIEERQVNLRRVGVKWEAGADSVEPALSSARQKIIDAIQAGAASPTEIAERSGRDRSAVQQLLKALVNDGLVIKLDRGTYGLPGSVQPDITTMPHNQSQVWAMI</sequence>
<dbReference type="InterPro" id="IPR036390">
    <property type="entry name" value="WH_DNA-bd_sf"/>
</dbReference>
<feature type="domain" description="AAA+ ATPase" evidence="2">
    <location>
        <begin position="40"/>
        <end position="220"/>
    </location>
</feature>
<dbReference type="InterPro" id="IPR003593">
    <property type="entry name" value="AAA+_ATPase"/>
</dbReference>
<proteinExistence type="predicted"/>
<dbReference type="CDD" id="cd00090">
    <property type="entry name" value="HTH_ARSR"/>
    <property type="match status" value="1"/>
</dbReference>
<accession>A0ABP9UJZ6</accession>
<dbReference type="Pfam" id="PF13412">
    <property type="entry name" value="HTH_24"/>
    <property type="match status" value="1"/>
</dbReference>
<dbReference type="InterPro" id="IPR011991">
    <property type="entry name" value="ArsR-like_HTH"/>
</dbReference>
<organism evidence="3 4">
    <name type="scientific">Deinococcus caeni</name>
    <dbReference type="NCBI Taxonomy" id="569127"/>
    <lineage>
        <taxon>Bacteria</taxon>
        <taxon>Thermotogati</taxon>
        <taxon>Deinococcota</taxon>
        <taxon>Deinococci</taxon>
        <taxon>Deinococcales</taxon>
        <taxon>Deinococcaceae</taxon>
        <taxon>Deinococcus</taxon>
    </lineage>
</organism>
<dbReference type="SMART" id="SM00382">
    <property type="entry name" value="AAA"/>
    <property type="match status" value="1"/>
</dbReference>
<dbReference type="Pfam" id="PF13481">
    <property type="entry name" value="AAA_25"/>
    <property type="match status" value="1"/>
</dbReference>
<dbReference type="InterPro" id="IPR027417">
    <property type="entry name" value="P-loop_NTPase"/>
</dbReference>
<keyword evidence="4" id="KW-1185">Reference proteome</keyword>
<evidence type="ECO:0000313" key="4">
    <source>
        <dbReference type="Proteomes" id="UP001423409"/>
    </source>
</evidence>
<dbReference type="Gene3D" id="1.10.10.10">
    <property type="entry name" value="Winged helix-like DNA-binding domain superfamily/Winged helix DNA-binding domain"/>
    <property type="match status" value="1"/>
</dbReference>
<keyword evidence="1" id="KW-0238">DNA-binding</keyword>
<dbReference type="RefSeq" id="WP_345447445.1">
    <property type="nucleotide sequence ID" value="NZ_BAABQU010000069.1"/>
</dbReference>
<dbReference type="EMBL" id="BAABQU010000069">
    <property type="protein sequence ID" value="GAA5441704.1"/>
    <property type="molecule type" value="Genomic_DNA"/>
</dbReference>
<dbReference type="SUPFAM" id="SSF46785">
    <property type="entry name" value="Winged helix' DNA-binding domain"/>
    <property type="match status" value="1"/>
</dbReference>
<name>A0ABP9UJZ6_9DEIO</name>
<dbReference type="InterPro" id="IPR036388">
    <property type="entry name" value="WH-like_DNA-bd_sf"/>
</dbReference>
<protein>
    <recommendedName>
        <fullName evidence="2">AAA+ ATPase domain-containing protein</fullName>
    </recommendedName>
</protein>